<proteinExistence type="predicted"/>
<evidence type="ECO:0000313" key="4">
    <source>
        <dbReference type="Proteomes" id="UP000260680"/>
    </source>
</evidence>
<feature type="transmembrane region" description="Helical" evidence="1">
    <location>
        <begin position="51"/>
        <end position="72"/>
    </location>
</feature>
<sequence length="257" mass="29158">MARTSENDFKRFIKAELDLITPDMDEERRLLEIHKKLSKRSNCMKFRRNKLTAAFTAMVIITVLGTVTAVAAGKITSFVSGTDKNVNTLTELRELSKDQMKASPKFPDKFTNGMAFVKGNISHVKGMDEDNNQVITYSEAYADYGENSQVVLSCHVHQDTISAENQPGQKEVYQGVELNSAEMQYVFLPEGQEPSEEDKKLQEEGKMMISYGSDQEERKMLKSVNWSENGIDYLLFTFENVELNSMTSMAKEVIDMK</sequence>
<comment type="caution">
    <text evidence="3">The sequence shown here is derived from an EMBL/GenBank/DDBJ whole genome shotgun (WGS) entry which is preliminary data.</text>
</comment>
<dbReference type="OrthoDB" id="1998645at2"/>
<gene>
    <name evidence="3" type="ORF">DS742_04450</name>
    <name evidence="2" type="ORF">LAD12857_01900</name>
</gene>
<keyword evidence="1" id="KW-0472">Membrane</keyword>
<reference evidence="3 4" key="1">
    <citation type="submission" date="2018-07" db="EMBL/GenBank/DDBJ databases">
        <title>New species, Clostridium PI-S10-A1B.</title>
        <authorList>
            <person name="Krishna G."/>
            <person name="Summeta K."/>
            <person name="Shikha S."/>
            <person name="Prabhu P.B."/>
            <person name="Suresh K."/>
        </authorList>
    </citation>
    <scope>NUCLEOTIDE SEQUENCE [LARGE SCALE GENOMIC DNA]</scope>
    <source>
        <strain evidence="3 4">PI-S10-A1B</strain>
    </source>
</reference>
<dbReference type="RefSeq" id="WP_117415804.1">
    <property type="nucleotide sequence ID" value="NZ_BRPJ01000004.1"/>
</dbReference>
<evidence type="ECO:0000313" key="3">
    <source>
        <dbReference type="EMBL" id="RFZ80219.1"/>
    </source>
</evidence>
<keyword evidence="5" id="KW-1185">Reference proteome</keyword>
<evidence type="ECO:0000313" key="2">
    <source>
        <dbReference type="EMBL" id="GLB28267.1"/>
    </source>
</evidence>
<evidence type="ECO:0000256" key="1">
    <source>
        <dbReference type="SAM" id="Phobius"/>
    </source>
</evidence>
<accession>A0A3E2NGT8</accession>
<keyword evidence="1" id="KW-1133">Transmembrane helix</keyword>
<organism evidence="3 4">
    <name type="scientific">Lacrimispora amygdalina</name>
    <dbReference type="NCBI Taxonomy" id="253257"/>
    <lineage>
        <taxon>Bacteria</taxon>
        <taxon>Bacillati</taxon>
        <taxon>Bacillota</taxon>
        <taxon>Clostridia</taxon>
        <taxon>Lachnospirales</taxon>
        <taxon>Lachnospiraceae</taxon>
        <taxon>Lacrimispora</taxon>
    </lineage>
</organism>
<evidence type="ECO:0008006" key="6">
    <source>
        <dbReference type="Google" id="ProtNLM"/>
    </source>
</evidence>
<dbReference type="EMBL" id="BRPJ01000004">
    <property type="protein sequence ID" value="GLB28267.1"/>
    <property type="molecule type" value="Genomic_DNA"/>
</dbReference>
<dbReference type="EMBL" id="QOHO01000013">
    <property type="protein sequence ID" value="RFZ80219.1"/>
    <property type="molecule type" value="Genomic_DNA"/>
</dbReference>
<dbReference type="Proteomes" id="UP000260680">
    <property type="component" value="Unassembled WGS sequence"/>
</dbReference>
<name>A0A3E2NGT8_9FIRM</name>
<dbReference type="Proteomes" id="UP001419084">
    <property type="component" value="Unassembled WGS sequence"/>
</dbReference>
<keyword evidence="1" id="KW-0812">Transmembrane</keyword>
<reference evidence="2 5" key="2">
    <citation type="journal article" date="2024" name="Int. J. Syst. Evol. Microbiol.">
        <title>Lacrimispora brassicae sp. nov. isolated from fermented cabbage, and proposal of Clostridium indicum Gundawar et al. 2019 and Clostridium methoxybenzovorans Mechichi et al. 1999 as heterotypic synonyms of Lacrimispora amygdalina (Parshina et al. 2003) Haas and Blanchard 2020 and Lacrimispora indolis (McClung and McCoy 1957) Haas and Blanchard 2020, respectively.</title>
        <authorList>
            <person name="Kobayashi H."/>
            <person name="Tanizawa Y."/>
            <person name="Sakamoto M."/>
            <person name="Ohkuma M."/>
            <person name="Tohno M."/>
        </authorList>
    </citation>
    <scope>NUCLEOTIDE SEQUENCE [LARGE SCALE GENOMIC DNA]</scope>
    <source>
        <strain evidence="2 5">DSM 12857</strain>
    </source>
</reference>
<dbReference type="AlphaFoldDB" id="A0A3E2NGT8"/>
<protein>
    <recommendedName>
        <fullName evidence="6">DUF4367 domain-containing protein</fullName>
    </recommendedName>
</protein>
<evidence type="ECO:0000313" key="5">
    <source>
        <dbReference type="Proteomes" id="UP001419084"/>
    </source>
</evidence>